<gene>
    <name evidence="5" type="ORF">YM304_01210</name>
</gene>
<evidence type="ECO:0000256" key="1">
    <source>
        <dbReference type="ARBA" id="ARBA00023125"/>
    </source>
</evidence>
<evidence type="ECO:0000313" key="5">
    <source>
        <dbReference type="EMBL" id="BAN00435.1"/>
    </source>
</evidence>
<dbReference type="GO" id="GO:0000976">
    <property type="term" value="F:transcription cis-regulatory region binding"/>
    <property type="evidence" value="ECO:0007669"/>
    <property type="project" value="TreeGrafter"/>
</dbReference>
<dbReference type="EMBL" id="AP012057">
    <property type="protein sequence ID" value="BAN00435.1"/>
    <property type="molecule type" value="Genomic_DNA"/>
</dbReference>
<sequence>MVSEKSPVESAPSRRGRPADGEQEERRQRVLDAAFAELIERGADKVTMLAIARRAGASKETLYSWFGNREGLFRAMIIENADATSEGVRRALGGDSDPQHTLAAFGRGLLGLLTDERSVALNRASMVNLALAADLLEHGRHRVGPIVEEYLAGLDGSGGMRVPDPAAAFTTFYGLLIRDTQIRVLLGEPAPTAEQIGARADEAARQFVELIRSGA</sequence>
<keyword evidence="1 2" id="KW-0238">DNA-binding</keyword>
<dbReference type="InterPro" id="IPR050109">
    <property type="entry name" value="HTH-type_TetR-like_transc_reg"/>
</dbReference>
<reference evidence="5 6" key="1">
    <citation type="journal article" date="2013" name="Int. J. Syst. Evol. Microbiol.">
        <title>Ilumatobacter nonamiense sp. nov. and Ilumatobacter coccineum sp. nov., isolated from seashore sand.</title>
        <authorList>
            <person name="Matsumoto A."/>
            <person name="Kasai H."/>
            <person name="Matsuo Y."/>
            <person name="Shizuri Y."/>
            <person name="Ichikawa N."/>
            <person name="Fujita N."/>
            <person name="Omura S."/>
            <person name="Takahashi Y."/>
        </authorList>
    </citation>
    <scope>NUCLEOTIDE SEQUENCE [LARGE SCALE GENOMIC DNA]</scope>
    <source>
        <strain evidence="6">NBRC 103263 / KCTC 29153 / YM16-304</strain>
    </source>
</reference>
<dbReference type="AlphaFoldDB" id="A0A6C7E5A2"/>
<feature type="DNA-binding region" description="H-T-H motif" evidence="2">
    <location>
        <begin position="47"/>
        <end position="66"/>
    </location>
</feature>
<dbReference type="Gene3D" id="1.10.357.10">
    <property type="entry name" value="Tetracycline Repressor, domain 2"/>
    <property type="match status" value="1"/>
</dbReference>
<feature type="region of interest" description="Disordered" evidence="3">
    <location>
        <begin position="1"/>
        <end position="26"/>
    </location>
</feature>
<dbReference type="KEGG" id="aym:YM304_01210"/>
<dbReference type="InterPro" id="IPR009057">
    <property type="entry name" value="Homeodomain-like_sf"/>
</dbReference>
<protein>
    <submittedName>
        <fullName evidence="5">Putative TetR family transcriptional regulator</fullName>
    </submittedName>
</protein>
<accession>A0A6C7E5A2</accession>
<dbReference type="SUPFAM" id="SSF46689">
    <property type="entry name" value="Homeodomain-like"/>
    <property type="match status" value="1"/>
</dbReference>
<dbReference type="Pfam" id="PF14246">
    <property type="entry name" value="TetR_C_7"/>
    <property type="match status" value="1"/>
</dbReference>
<evidence type="ECO:0000259" key="4">
    <source>
        <dbReference type="PROSITE" id="PS50977"/>
    </source>
</evidence>
<name>A0A6C7E5A2_ILUCY</name>
<dbReference type="InterPro" id="IPR001647">
    <property type="entry name" value="HTH_TetR"/>
</dbReference>
<feature type="domain" description="HTH tetR-type" evidence="4">
    <location>
        <begin position="24"/>
        <end position="84"/>
    </location>
</feature>
<organism evidence="5 6">
    <name type="scientific">Ilumatobacter coccineus (strain NBRC 103263 / KCTC 29153 / YM16-304)</name>
    <dbReference type="NCBI Taxonomy" id="1313172"/>
    <lineage>
        <taxon>Bacteria</taxon>
        <taxon>Bacillati</taxon>
        <taxon>Actinomycetota</taxon>
        <taxon>Acidimicrobiia</taxon>
        <taxon>Acidimicrobiales</taxon>
        <taxon>Ilumatobacteraceae</taxon>
        <taxon>Ilumatobacter</taxon>
    </lineage>
</organism>
<proteinExistence type="predicted"/>
<dbReference type="GO" id="GO:0003700">
    <property type="term" value="F:DNA-binding transcription factor activity"/>
    <property type="evidence" value="ECO:0007669"/>
    <property type="project" value="TreeGrafter"/>
</dbReference>
<dbReference type="PANTHER" id="PTHR30055">
    <property type="entry name" value="HTH-TYPE TRANSCRIPTIONAL REGULATOR RUTR"/>
    <property type="match status" value="1"/>
</dbReference>
<keyword evidence="6" id="KW-1185">Reference proteome</keyword>
<evidence type="ECO:0000256" key="3">
    <source>
        <dbReference type="SAM" id="MobiDB-lite"/>
    </source>
</evidence>
<evidence type="ECO:0000313" key="6">
    <source>
        <dbReference type="Proteomes" id="UP000011863"/>
    </source>
</evidence>
<evidence type="ECO:0000256" key="2">
    <source>
        <dbReference type="PROSITE-ProRule" id="PRU00335"/>
    </source>
</evidence>
<dbReference type="PRINTS" id="PR00455">
    <property type="entry name" value="HTHTETR"/>
</dbReference>
<dbReference type="Proteomes" id="UP000011863">
    <property type="component" value="Chromosome"/>
</dbReference>
<dbReference type="InterPro" id="IPR039536">
    <property type="entry name" value="TetR_C_Proteobacteria"/>
</dbReference>
<dbReference type="PANTHER" id="PTHR30055:SF146">
    <property type="entry name" value="HTH-TYPE TRANSCRIPTIONAL DUAL REGULATOR CECR"/>
    <property type="match status" value="1"/>
</dbReference>
<dbReference type="RefSeq" id="WP_015439683.1">
    <property type="nucleotide sequence ID" value="NC_020520.1"/>
</dbReference>
<feature type="compositionally biased region" description="Basic and acidic residues" evidence="3">
    <location>
        <begin position="17"/>
        <end position="26"/>
    </location>
</feature>
<dbReference type="PROSITE" id="PS50977">
    <property type="entry name" value="HTH_TETR_2"/>
    <property type="match status" value="1"/>
</dbReference>
<dbReference type="Pfam" id="PF00440">
    <property type="entry name" value="TetR_N"/>
    <property type="match status" value="1"/>
</dbReference>
<dbReference type="Gene3D" id="1.10.10.60">
    <property type="entry name" value="Homeodomain-like"/>
    <property type="match status" value="1"/>
</dbReference>